<dbReference type="EMBL" id="JAAGMN010008158">
    <property type="protein sequence ID" value="NEE19640.1"/>
    <property type="molecule type" value="Genomic_DNA"/>
</dbReference>
<reference evidence="1" key="1">
    <citation type="submission" date="2020-01" db="EMBL/GenBank/DDBJ databases">
        <title>Insect and environment-associated Actinomycetes.</title>
        <authorList>
            <person name="Currrie C."/>
            <person name="Chevrette M."/>
            <person name="Carlson C."/>
            <person name="Stubbendieck R."/>
            <person name="Wendt-Pienkowski E."/>
        </authorList>
    </citation>
    <scope>NUCLEOTIDE SEQUENCE</scope>
    <source>
        <strain evidence="1">SID7499</strain>
    </source>
</reference>
<evidence type="ECO:0000313" key="1">
    <source>
        <dbReference type="EMBL" id="NEE19640.1"/>
    </source>
</evidence>
<sequence>LNLKIDVDAAGEIQVLQDNINTMIANLRDTTLANKEQDWLKGNLARISGLMQGRRDLDDVASLIMSEL</sequence>
<name>A0A6G3XQ55_9ACTN</name>
<dbReference type="AlphaFoldDB" id="A0A6G3XQ55"/>
<accession>A0A6G3XQ55</accession>
<protein>
    <recommendedName>
        <fullName evidence="2">HAMP domain-containing protein</fullName>
    </recommendedName>
</protein>
<proteinExistence type="predicted"/>
<gene>
    <name evidence="1" type="ORF">G3M58_75885</name>
</gene>
<comment type="caution">
    <text evidence="1">The sequence shown here is derived from an EMBL/GenBank/DDBJ whole genome shotgun (WGS) entry which is preliminary data.</text>
</comment>
<feature type="non-terminal residue" evidence="1">
    <location>
        <position position="68"/>
    </location>
</feature>
<evidence type="ECO:0008006" key="2">
    <source>
        <dbReference type="Google" id="ProtNLM"/>
    </source>
</evidence>
<organism evidence="1">
    <name type="scientific">Streptomyces sp. SID7499</name>
    <dbReference type="NCBI Taxonomy" id="2706086"/>
    <lineage>
        <taxon>Bacteria</taxon>
        <taxon>Bacillati</taxon>
        <taxon>Actinomycetota</taxon>
        <taxon>Actinomycetes</taxon>
        <taxon>Kitasatosporales</taxon>
        <taxon>Streptomycetaceae</taxon>
        <taxon>Streptomyces</taxon>
    </lineage>
</organism>
<feature type="non-terminal residue" evidence="1">
    <location>
        <position position="1"/>
    </location>
</feature>